<dbReference type="PANTHER" id="PTHR32361">
    <property type="entry name" value="FERRIC/CUPRIC REDUCTASE TRANSMEMBRANE COMPONENT"/>
    <property type="match status" value="1"/>
</dbReference>
<evidence type="ECO:0000256" key="9">
    <source>
        <dbReference type="ARBA" id="ARBA00023136"/>
    </source>
</evidence>
<evidence type="ECO:0000259" key="11">
    <source>
        <dbReference type="PROSITE" id="PS51384"/>
    </source>
</evidence>
<dbReference type="CDD" id="cd06186">
    <property type="entry name" value="NOX_Duox_like_FAD_NADP"/>
    <property type="match status" value="1"/>
</dbReference>
<keyword evidence="7" id="KW-0560">Oxidoreductase</keyword>
<keyword evidence="4 10" id="KW-0812">Transmembrane</keyword>
<evidence type="ECO:0000256" key="8">
    <source>
        <dbReference type="ARBA" id="ARBA00023065"/>
    </source>
</evidence>
<dbReference type="Pfam" id="PF08022">
    <property type="entry name" value="FAD_binding_8"/>
    <property type="match status" value="1"/>
</dbReference>
<keyword evidence="5" id="KW-0249">Electron transport</keyword>
<dbReference type="SUPFAM" id="SSF52343">
    <property type="entry name" value="Ferredoxin reductase-like, C-terminal NADP-linked domain"/>
    <property type="match status" value="1"/>
</dbReference>
<evidence type="ECO:0000256" key="4">
    <source>
        <dbReference type="ARBA" id="ARBA00022692"/>
    </source>
</evidence>
<proteinExistence type="inferred from homology"/>
<evidence type="ECO:0000256" key="2">
    <source>
        <dbReference type="ARBA" id="ARBA00006278"/>
    </source>
</evidence>
<evidence type="ECO:0000313" key="13">
    <source>
        <dbReference type="Proteomes" id="UP000774617"/>
    </source>
</evidence>
<evidence type="ECO:0000256" key="3">
    <source>
        <dbReference type="ARBA" id="ARBA00022448"/>
    </source>
</evidence>
<dbReference type="Gene3D" id="3.40.50.80">
    <property type="entry name" value="Nucleotide-binding domain of ferredoxin-NADP reductase (FNR) module"/>
    <property type="match status" value="1"/>
</dbReference>
<evidence type="ECO:0000313" key="12">
    <source>
        <dbReference type="EMBL" id="KAH7055837.1"/>
    </source>
</evidence>
<dbReference type="InterPro" id="IPR013121">
    <property type="entry name" value="Fe_red_NAD-bd_6"/>
</dbReference>
<name>A0ABQ8GH89_9PEZI</name>
<accession>A0ABQ8GH89</accession>
<dbReference type="InterPro" id="IPR051410">
    <property type="entry name" value="Ferric/Cupric_Reductase"/>
</dbReference>
<keyword evidence="8" id="KW-0406">Ion transport</keyword>
<dbReference type="SFLD" id="SFLDS00052">
    <property type="entry name" value="Ferric_Reductase_Domain"/>
    <property type="match status" value="1"/>
</dbReference>
<comment type="caution">
    <text evidence="12">The sequence shown here is derived from an EMBL/GenBank/DDBJ whole genome shotgun (WGS) entry which is preliminary data.</text>
</comment>
<dbReference type="Proteomes" id="UP000774617">
    <property type="component" value="Unassembled WGS sequence"/>
</dbReference>
<reference evidence="12 13" key="1">
    <citation type="journal article" date="2021" name="Nat. Commun.">
        <title>Genetic determinants of endophytism in the Arabidopsis root mycobiome.</title>
        <authorList>
            <person name="Mesny F."/>
            <person name="Miyauchi S."/>
            <person name="Thiergart T."/>
            <person name="Pickel B."/>
            <person name="Atanasova L."/>
            <person name="Karlsson M."/>
            <person name="Huettel B."/>
            <person name="Barry K.W."/>
            <person name="Haridas S."/>
            <person name="Chen C."/>
            <person name="Bauer D."/>
            <person name="Andreopoulos W."/>
            <person name="Pangilinan J."/>
            <person name="LaButti K."/>
            <person name="Riley R."/>
            <person name="Lipzen A."/>
            <person name="Clum A."/>
            <person name="Drula E."/>
            <person name="Henrissat B."/>
            <person name="Kohler A."/>
            <person name="Grigoriev I.V."/>
            <person name="Martin F.M."/>
            <person name="Hacquard S."/>
        </authorList>
    </citation>
    <scope>NUCLEOTIDE SEQUENCE [LARGE SCALE GENOMIC DNA]</scope>
    <source>
        <strain evidence="12 13">MPI-SDFR-AT-0080</strain>
    </source>
</reference>
<dbReference type="SFLD" id="SFLDG01168">
    <property type="entry name" value="Ferric_reductase_subgroup_(FRE"/>
    <property type="match status" value="1"/>
</dbReference>
<keyword evidence="13" id="KW-1185">Reference proteome</keyword>
<dbReference type="PANTHER" id="PTHR32361:SF12">
    <property type="entry name" value="PUTATIVE (AFU_ORTHOLOGUE AFUA_1G14340)-RELATED"/>
    <property type="match status" value="1"/>
</dbReference>
<feature type="transmembrane region" description="Helical" evidence="10">
    <location>
        <begin position="46"/>
        <end position="68"/>
    </location>
</feature>
<evidence type="ECO:0000256" key="10">
    <source>
        <dbReference type="SAM" id="Phobius"/>
    </source>
</evidence>
<dbReference type="InterPro" id="IPR039261">
    <property type="entry name" value="FNR_nucleotide-bd"/>
</dbReference>
<keyword evidence="3" id="KW-0813">Transport</keyword>
<evidence type="ECO:0000256" key="6">
    <source>
        <dbReference type="ARBA" id="ARBA00022989"/>
    </source>
</evidence>
<dbReference type="InterPro" id="IPR013130">
    <property type="entry name" value="Fe3_Rdtase_TM_dom"/>
</dbReference>
<comment type="similarity">
    <text evidence="2">Belongs to the ferric reductase (FRE) family.</text>
</comment>
<feature type="transmembrane region" description="Helical" evidence="10">
    <location>
        <begin position="210"/>
        <end position="229"/>
    </location>
</feature>
<protein>
    <submittedName>
        <fullName evidence="12">FRE ferric reductase-like transmembrane component</fullName>
    </submittedName>
</protein>
<dbReference type="PROSITE" id="PS51384">
    <property type="entry name" value="FAD_FR"/>
    <property type="match status" value="1"/>
</dbReference>
<comment type="subcellular location">
    <subcellularLocation>
        <location evidence="1">Membrane</location>
        <topology evidence="1">Multi-pass membrane protein</topology>
    </subcellularLocation>
</comment>
<evidence type="ECO:0000256" key="7">
    <source>
        <dbReference type="ARBA" id="ARBA00023002"/>
    </source>
</evidence>
<organism evidence="12 13">
    <name type="scientific">Macrophomina phaseolina</name>
    <dbReference type="NCBI Taxonomy" id="35725"/>
    <lineage>
        <taxon>Eukaryota</taxon>
        <taxon>Fungi</taxon>
        <taxon>Dikarya</taxon>
        <taxon>Ascomycota</taxon>
        <taxon>Pezizomycotina</taxon>
        <taxon>Dothideomycetes</taxon>
        <taxon>Dothideomycetes incertae sedis</taxon>
        <taxon>Botryosphaeriales</taxon>
        <taxon>Botryosphaeriaceae</taxon>
        <taxon>Macrophomina</taxon>
    </lineage>
</organism>
<feature type="transmembrane region" description="Helical" evidence="10">
    <location>
        <begin position="249"/>
        <end position="267"/>
    </location>
</feature>
<evidence type="ECO:0000256" key="5">
    <source>
        <dbReference type="ARBA" id="ARBA00022982"/>
    </source>
</evidence>
<keyword evidence="6 10" id="KW-1133">Transmembrane helix</keyword>
<evidence type="ECO:0000256" key="1">
    <source>
        <dbReference type="ARBA" id="ARBA00004141"/>
    </source>
</evidence>
<dbReference type="Pfam" id="PF08030">
    <property type="entry name" value="NAD_binding_6"/>
    <property type="match status" value="1"/>
</dbReference>
<keyword evidence="9 10" id="KW-0472">Membrane</keyword>
<dbReference type="InterPro" id="IPR017927">
    <property type="entry name" value="FAD-bd_FR_type"/>
</dbReference>
<dbReference type="Pfam" id="PF01794">
    <property type="entry name" value="Ferric_reduct"/>
    <property type="match status" value="1"/>
</dbReference>
<dbReference type="InterPro" id="IPR013112">
    <property type="entry name" value="FAD-bd_8"/>
</dbReference>
<feature type="transmembrane region" description="Helical" evidence="10">
    <location>
        <begin position="177"/>
        <end position="198"/>
    </location>
</feature>
<dbReference type="EMBL" id="JAGTJR010000008">
    <property type="protein sequence ID" value="KAH7055837.1"/>
    <property type="molecule type" value="Genomic_DNA"/>
</dbReference>
<feature type="domain" description="FAD-binding FR-type" evidence="11">
    <location>
        <begin position="332"/>
        <end position="467"/>
    </location>
</feature>
<sequence>MASPGAMQQHSWSDVIKRGLSDVVDTDKDPFAFSHGLTGVDQTGNYLWVDVLLGCFGCIIGMTLIIRFMRMYNSHLRHVSTMGTAHRQVYWRHNQTRIVPWLKKHIIYAPLWKKRHNEEIRLSSAISIGTLPSRFHMLILVVYGMSNVAYCLCLPWSRSESASVVAALRGRTGTLAALNLIPTILFALRNNPLIWMLHVSYDTFNLLHRWAARIVILESVLHTLCWMINTVNAGSFASIGEHLATKPSYAWGMVGTAFFMFLGIQAWSPLRHAFYETFINFHRLGVAFAIVGAWVHIDLHSLPQLPWMKLCLGMWVAEWLFRLWKCVKYNVSMRRGMSKVTIEALPNDACRVTIDLVRTWDHRPGSHVHLYVPSLAGWASHPFSVAWASPHHYSMPASVGDEKLGLPTTSPSYDLTRPHLPMRSISLVCRAREGFTRKMYDRAKVQPMGVLTTYGMIEGPYGGHESLDSYGTCILFAAGVGITHQTSFVRHLVAGYNGGTVAARKVVLVWSIPNTECLEWVRPWMDEILRMPGRREVLKILLFITRPKNHSEINSTSGSVQMFPGRCDVQTIIDREISERIGAVAVTVCGAGAFSDGVRTAVRSRVDEGSVDFIEEAFTY</sequence>
<gene>
    <name evidence="12" type="ORF">B0J12DRAFT_433458</name>
</gene>